<evidence type="ECO:0008006" key="4">
    <source>
        <dbReference type="Google" id="ProtNLM"/>
    </source>
</evidence>
<sequence length="345" mass="39476">MEKEKNKSPSYAMRISLQINKVVWSMLVDGKSFAEAEINDMIYDFDRDYKDVGVAQFTTKNFVVRNCLPNAKSDMLLSAWNPPPEWGKKVMLRVDAKQGAPKDGNSPLELFQVEIYPLKIHLTETMYRMMWGYLFPEEEQDSQRRQEVWKISTTTGAKHSVQESKLQSLNAPVVSGPTPELRRTSSFDRSWEETVAESVATELVLQSISGPLGSIEQDESSKNKLKDPKAIKSGRSSHEEKKVQKSQEEKKSARPRKMMEFHNIKISQVELCVTYEGSRFVVNDLKLLMDTFHRVEFTGTWRRLFSRVKKHIIWGVLKSVTGMQGKKFKDKAKQSEEPSGSGGSR</sequence>
<feature type="region of interest" description="Disordered" evidence="1">
    <location>
        <begin position="214"/>
        <end position="256"/>
    </location>
</feature>
<name>A0AAW1X000_RUBAR</name>
<evidence type="ECO:0000313" key="2">
    <source>
        <dbReference type="EMBL" id="KAK9930188.1"/>
    </source>
</evidence>
<dbReference type="AlphaFoldDB" id="A0AAW1X000"/>
<accession>A0AAW1X000</accession>
<protein>
    <recommendedName>
        <fullName evidence="4">FMP27 C-terminal domain-containing protein</fullName>
    </recommendedName>
</protein>
<feature type="region of interest" description="Disordered" evidence="1">
    <location>
        <begin position="325"/>
        <end position="345"/>
    </location>
</feature>
<organism evidence="2 3">
    <name type="scientific">Rubus argutus</name>
    <name type="common">Southern blackberry</name>
    <dbReference type="NCBI Taxonomy" id="59490"/>
    <lineage>
        <taxon>Eukaryota</taxon>
        <taxon>Viridiplantae</taxon>
        <taxon>Streptophyta</taxon>
        <taxon>Embryophyta</taxon>
        <taxon>Tracheophyta</taxon>
        <taxon>Spermatophyta</taxon>
        <taxon>Magnoliopsida</taxon>
        <taxon>eudicotyledons</taxon>
        <taxon>Gunneridae</taxon>
        <taxon>Pentapetalae</taxon>
        <taxon>rosids</taxon>
        <taxon>fabids</taxon>
        <taxon>Rosales</taxon>
        <taxon>Rosaceae</taxon>
        <taxon>Rosoideae</taxon>
        <taxon>Rosoideae incertae sedis</taxon>
        <taxon>Rubus</taxon>
    </lineage>
</organism>
<dbReference type="Pfam" id="PF10344">
    <property type="entry name" value="Hobbit"/>
    <property type="match status" value="1"/>
</dbReference>
<dbReference type="InterPro" id="IPR045167">
    <property type="entry name" value="Hobbit"/>
</dbReference>
<evidence type="ECO:0000313" key="3">
    <source>
        <dbReference type="Proteomes" id="UP001457282"/>
    </source>
</evidence>
<evidence type="ECO:0000256" key="1">
    <source>
        <dbReference type="SAM" id="MobiDB-lite"/>
    </source>
</evidence>
<dbReference type="Proteomes" id="UP001457282">
    <property type="component" value="Unassembled WGS sequence"/>
</dbReference>
<feature type="compositionally biased region" description="Basic and acidic residues" evidence="1">
    <location>
        <begin position="219"/>
        <end position="256"/>
    </location>
</feature>
<dbReference type="EMBL" id="JBEDUW010000005">
    <property type="protein sequence ID" value="KAK9930188.1"/>
    <property type="molecule type" value="Genomic_DNA"/>
</dbReference>
<gene>
    <name evidence="2" type="ORF">M0R45_027237</name>
</gene>
<dbReference type="PANTHER" id="PTHR15678">
    <property type="entry name" value="ANTIGEN MLAA-22-RELATED"/>
    <property type="match status" value="1"/>
</dbReference>
<keyword evidence="3" id="KW-1185">Reference proteome</keyword>
<proteinExistence type="predicted"/>
<comment type="caution">
    <text evidence="2">The sequence shown here is derived from an EMBL/GenBank/DDBJ whole genome shotgun (WGS) entry which is preliminary data.</text>
</comment>
<reference evidence="2 3" key="1">
    <citation type="journal article" date="2023" name="G3 (Bethesda)">
        <title>A chromosome-length genome assembly and annotation of blackberry (Rubus argutus, cv. 'Hillquist').</title>
        <authorList>
            <person name="Bruna T."/>
            <person name="Aryal R."/>
            <person name="Dudchenko O."/>
            <person name="Sargent D.J."/>
            <person name="Mead D."/>
            <person name="Buti M."/>
            <person name="Cavallini A."/>
            <person name="Hytonen T."/>
            <person name="Andres J."/>
            <person name="Pham M."/>
            <person name="Weisz D."/>
            <person name="Mascagni F."/>
            <person name="Usai G."/>
            <person name="Natali L."/>
            <person name="Bassil N."/>
            <person name="Fernandez G.E."/>
            <person name="Lomsadze A."/>
            <person name="Armour M."/>
            <person name="Olukolu B."/>
            <person name="Poorten T."/>
            <person name="Britton C."/>
            <person name="Davik J."/>
            <person name="Ashrafi H."/>
            <person name="Aiden E.L."/>
            <person name="Borodovsky M."/>
            <person name="Worthington M."/>
        </authorList>
    </citation>
    <scope>NUCLEOTIDE SEQUENCE [LARGE SCALE GENOMIC DNA]</scope>
    <source>
        <strain evidence="2">PI 553951</strain>
    </source>
</reference>
<dbReference type="PANTHER" id="PTHR15678:SF6">
    <property type="entry name" value="BRIDGE-LIKE LIPID TRANSFER PROTEIN FAMILY MEMBER 2"/>
    <property type="match status" value="1"/>
</dbReference>